<accession>A0A7Y6TWE3</accession>
<protein>
    <submittedName>
        <fullName evidence="1">Uncharacterized protein</fullName>
    </submittedName>
</protein>
<reference evidence="1 2" key="1">
    <citation type="submission" date="2020-06" db="EMBL/GenBank/DDBJ databases">
        <title>Schlegella sp. ID0723 isolated from air conditioner.</title>
        <authorList>
            <person name="Kim D.Y."/>
            <person name="Kim D.-U."/>
        </authorList>
    </citation>
    <scope>NUCLEOTIDE SEQUENCE [LARGE SCALE GENOMIC DNA]</scope>
    <source>
        <strain evidence="1 2">ID0723</strain>
    </source>
</reference>
<evidence type="ECO:0000313" key="2">
    <source>
        <dbReference type="Proteomes" id="UP000529637"/>
    </source>
</evidence>
<proteinExistence type="predicted"/>
<dbReference type="RefSeq" id="WP_176068550.1">
    <property type="nucleotide sequence ID" value="NZ_JABWMJ010000004.1"/>
</dbReference>
<sequence>MPHPDTPADDFEKTFVLRRRPDESGADYVRDTGEWIARCVQRALHLNPTLWASEVTPMVLDMSTVQRFRLMSPEDVAAQLPLPTRHPG</sequence>
<dbReference type="Proteomes" id="UP000529637">
    <property type="component" value="Unassembled WGS sequence"/>
</dbReference>
<evidence type="ECO:0000313" key="1">
    <source>
        <dbReference type="EMBL" id="NUZ05990.1"/>
    </source>
</evidence>
<dbReference type="AlphaFoldDB" id="A0A7Y6TWE3"/>
<gene>
    <name evidence="1" type="ORF">HQN59_09460</name>
</gene>
<comment type="caution">
    <text evidence="1">The sequence shown here is derived from an EMBL/GenBank/DDBJ whole genome shotgun (WGS) entry which is preliminary data.</text>
</comment>
<name>A0A7Y6TWE3_9BURK</name>
<organism evidence="1 2">
    <name type="scientific">Piscinibacter koreensis</name>
    <dbReference type="NCBI Taxonomy" id="2742824"/>
    <lineage>
        <taxon>Bacteria</taxon>
        <taxon>Pseudomonadati</taxon>
        <taxon>Pseudomonadota</taxon>
        <taxon>Betaproteobacteria</taxon>
        <taxon>Burkholderiales</taxon>
        <taxon>Sphaerotilaceae</taxon>
        <taxon>Piscinibacter</taxon>
    </lineage>
</organism>
<keyword evidence="2" id="KW-1185">Reference proteome</keyword>
<dbReference type="EMBL" id="JABWMJ010000004">
    <property type="protein sequence ID" value="NUZ05990.1"/>
    <property type="molecule type" value="Genomic_DNA"/>
</dbReference>